<accession>A0ABY9YYF2</accession>
<reference evidence="2 3" key="1">
    <citation type="submission" date="2023-03" db="EMBL/GenBank/DDBJ databases">
        <title>Halomonas sp. nov., isolated from Korean tranditional fermented seafood 'Jeotgal'.</title>
        <authorList>
            <person name="Kim B."/>
            <person name="Shin N.-R."/>
        </authorList>
    </citation>
    <scope>NUCLEOTIDE SEQUENCE [LARGE SCALE GENOMIC DNA]</scope>
    <source>
        <strain evidence="2 3">SG2L-4</strain>
    </source>
</reference>
<sequence>MTHAGFFNPIMLILLPISWGFLRYKTLLEKDGQGIGQKVELVTAVAGVNLYSAYCNALYMTSRNIDPKEKTILARFGISEEFANEDRNLLAAYQFVSRTSIRDKSSDSHVNFYVVDKRTGSFQPSCPYGCH</sequence>
<dbReference type="RefSeq" id="WP_311882174.1">
    <property type="nucleotide sequence ID" value="NZ_CP119391.1"/>
</dbReference>
<keyword evidence="1" id="KW-1133">Transmembrane helix</keyword>
<feature type="transmembrane region" description="Helical" evidence="1">
    <location>
        <begin position="6"/>
        <end position="22"/>
    </location>
</feature>
<proteinExistence type="predicted"/>
<keyword evidence="1" id="KW-0812">Transmembrane</keyword>
<name>A0ABY9YYF2_9GAMM</name>
<dbReference type="Proteomes" id="UP001301869">
    <property type="component" value="Chromosome"/>
</dbReference>
<protein>
    <recommendedName>
        <fullName evidence="4">Pilus assembly protein</fullName>
    </recommendedName>
</protein>
<evidence type="ECO:0000313" key="2">
    <source>
        <dbReference type="EMBL" id="WNK19078.1"/>
    </source>
</evidence>
<dbReference type="EMBL" id="CP119391">
    <property type="protein sequence ID" value="WNK19078.1"/>
    <property type="molecule type" value="Genomic_DNA"/>
</dbReference>
<evidence type="ECO:0000256" key="1">
    <source>
        <dbReference type="SAM" id="Phobius"/>
    </source>
</evidence>
<keyword evidence="1" id="KW-0472">Membrane</keyword>
<gene>
    <name evidence="2" type="ORF">P1P91_09310</name>
</gene>
<evidence type="ECO:0000313" key="3">
    <source>
        <dbReference type="Proteomes" id="UP001301869"/>
    </source>
</evidence>
<keyword evidence="3" id="KW-1185">Reference proteome</keyword>
<evidence type="ECO:0008006" key="4">
    <source>
        <dbReference type="Google" id="ProtNLM"/>
    </source>
</evidence>
<organism evidence="2 3">
    <name type="scientific">Halomonas piscis</name>
    <dbReference type="NCBI Taxonomy" id="3031727"/>
    <lineage>
        <taxon>Bacteria</taxon>
        <taxon>Pseudomonadati</taxon>
        <taxon>Pseudomonadota</taxon>
        <taxon>Gammaproteobacteria</taxon>
        <taxon>Oceanospirillales</taxon>
        <taxon>Halomonadaceae</taxon>
        <taxon>Halomonas</taxon>
    </lineage>
</organism>